<dbReference type="KEGG" id="abi:Aboo_1353"/>
<name>D3TAN2_ACIB4</name>
<evidence type="ECO:0000313" key="1">
    <source>
        <dbReference type="EMBL" id="ADD09161.1"/>
    </source>
</evidence>
<accession>D3TAN2</accession>
<dbReference type="Proteomes" id="UP000001400">
    <property type="component" value="Chromosome"/>
</dbReference>
<reference evidence="1" key="1">
    <citation type="submission" date="2010-02" db="EMBL/GenBank/DDBJ databases">
        <title>Complete sequence of Aciduliprofundum boonei T469.</title>
        <authorList>
            <consortium name="US DOE Joint Genome Institute"/>
            <person name="Lucas S."/>
            <person name="Copeland A."/>
            <person name="Lapidus A."/>
            <person name="Cheng J.-F."/>
            <person name="Bruce D."/>
            <person name="Goodwin L."/>
            <person name="Pitluck S."/>
            <person name="Saunders E."/>
            <person name="Detter J.C."/>
            <person name="Han C."/>
            <person name="Tapia R."/>
            <person name="Land M."/>
            <person name="Hauser L."/>
            <person name="Kyrpides N."/>
            <person name="Mikhailova N."/>
            <person name="Flores G."/>
            <person name="Reysenbach A.-L."/>
            <person name="Woyke T."/>
        </authorList>
    </citation>
    <scope>NUCLEOTIDE SEQUENCE</scope>
    <source>
        <strain evidence="1">T469</strain>
    </source>
</reference>
<keyword evidence="2" id="KW-1185">Reference proteome</keyword>
<proteinExistence type="predicted"/>
<sequence length="33" mass="3880">MRISDALRKVKGERRDIKIKISCILVGEFIYDL</sequence>
<dbReference type="AlphaFoldDB" id="D3TAN2"/>
<evidence type="ECO:0000313" key="2">
    <source>
        <dbReference type="Proteomes" id="UP000001400"/>
    </source>
</evidence>
<protein>
    <submittedName>
        <fullName evidence="1">Uncharacterized protein</fullName>
    </submittedName>
</protein>
<organism evidence="1 2">
    <name type="scientific">Aciduliprofundum boonei (strain DSM 19572 / T469)</name>
    <dbReference type="NCBI Taxonomy" id="439481"/>
    <lineage>
        <taxon>Archaea</taxon>
        <taxon>Methanobacteriati</taxon>
        <taxon>Thermoplasmatota</taxon>
        <taxon>DHVE2 group</taxon>
        <taxon>Candidatus Aciduliprofundum</taxon>
    </lineage>
</organism>
<gene>
    <name evidence="1" type="ordered locus">Aboo_1353</name>
</gene>
<dbReference type="HOGENOM" id="CLU_3379826_0_0_2"/>
<dbReference type="EMBL" id="CP001941">
    <property type="protein sequence ID" value="ADD09161.1"/>
    <property type="molecule type" value="Genomic_DNA"/>
</dbReference>